<dbReference type="EMBL" id="JARKNE010000011">
    <property type="protein sequence ID" value="KAK5784446.1"/>
    <property type="molecule type" value="Genomic_DNA"/>
</dbReference>
<keyword evidence="1" id="KW-0863">Zinc-finger</keyword>
<organism evidence="3 4">
    <name type="scientific">Gossypium arboreum</name>
    <name type="common">Tree cotton</name>
    <name type="synonym">Gossypium nanking</name>
    <dbReference type="NCBI Taxonomy" id="29729"/>
    <lineage>
        <taxon>Eukaryota</taxon>
        <taxon>Viridiplantae</taxon>
        <taxon>Streptophyta</taxon>
        <taxon>Embryophyta</taxon>
        <taxon>Tracheophyta</taxon>
        <taxon>Spermatophyta</taxon>
        <taxon>Magnoliopsida</taxon>
        <taxon>eudicotyledons</taxon>
        <taxon>Gunneridae</taxon>
        <taxon>Pentapetalae</taxon>
        <taxon>rosids</taxon>
        <taxon>malvids</taxon>
        <taxon>Malvales</taxon>
        <taxon>Malvaceae</taxon>
        <taxon>Malvoideae</taxon>
        <taxon>Gossypium</taxon>
    </lineage>
</organism>
<name>A0ABR0N1V1_GOSAR</name>
<evidence type="ECO:0000313" key="4">
    <source>
        <dbReference type="Proteomes" id="UP001358586"/>
    </source>
</evidence>
<sequence>MNSEESIKDMSNIFPNIINGLKALGMTYPNKEMMKKLLNSLLKEWEAKVTVIEEYKDFDKLIGSLLTYEMKLKIGMKKPRQVGVAIKSSIQEESTDDEDEDNEEVIILAKKFKRFIKMGKDKLKEKKIVCYICKKSGHNKYNCPLNKKQKGKKKAMVST</sequence>
<evidence type="ECO:0000313" key="3">
    <source>
        <dbReference type="EMBL" id="KAK5784446.1"/>
    </source>
</evidence>
<evidence type="ECO:0000259" key="2">
    <source>
        <dbReference type="PROSITE" id="PS50158"/>
    </source>
</evidence>
<keyword evidence="1" id="KW-0862">Zinc</keyword>
<dbReference type="PROSITE" id="PS50158">
    <property type="entry name" value="ZF_CCHC"/>
    <property type="match status" value="1"/>
</dbReference>
<dbReference type="Pfam" id="PF14223">
    <property type="entry name" value="Retrotran_gag_2"/>
    <property type="match status" value="1"/>
</dbReference>
<proteinExistence type="predicted"/>
<dbReference type="SUPFAM" id="SSF57756">
    <property type="entry name" value="Retrovirus zinc finger-like domains"/>
    <property type="match status" value="1"/>
</dbReference>
<protein>
    <recommendedName>
        <fullName evidence="2">CCHC-type domain-containing protein</fullName>
    </recommendedName>
</protein>
<keyword evidence="4" id="KW-1185">Reference proteome</keyword>
<dbReference type="InterPro" id="IPR036875">
    <property type="entry name" value="Znf_CCHC_sf"/>
</dbReference>
<accession>A0ABR0N1V1</accession>
<dbReference type="Proteomes" id="UP001358586">
    <property type="component" value="Chromosome 11"/>
</dbReference>
<reference evidence="3 4" key="1">
    <citation type="submission" date="2023-03" db="EMBL/GenBank/DDBJ databases">
        <title>WGS of Gossypium arboreum.</title>
        <authorList>
            <person name="Yu D."/>
        </authorList>
    </citation>
    <scope>NUCLEOTIDE SEQUENCE [LARGE SCALE GENOMIC DNA]</scope>
    <source>
        <tissue evidence="3">Leaf</tissue>
    </source>
</reference>
<dbReference type="Gene3D" id="4.10.60.10">
    <property type="entry name" value="Zinc finger, CCHC-type"/>
    <property type="match status" value="1"/>
</dbReference>
<feature type="domain" description="CCHC-type" evidence="2">
    <location>
        <begin position="130"/>
        <end position="144"/>
    </location>
</feature>
<keyword evidence="1" id="KW-0479">Metal-binding</keyword>
<dbReference type="InterPro" id="IPR001878">
    <property type="entry name" value="Znf_CCHC"/>
</dbReference>
<gene>
    <name evidence="3" type="ORF">PVK06_038970</name>
</gene>
<evidence type="ECO:0000256" key="1">
    <source>
        <dbReference type="PROSITE-ProRule" id="PRU00047"/>
    </source>
</evidence>
<comment type="caution">
    <text evidence="3">The sequence shown here is derived from an EMBL/GenBank/DDBJ whole genome shotgun (WGS) entry which is preliminary data.</text>
</comment>